<name>A0ABP9VSD6_9BACT</name>
<dbReference type="InterPro" id="IPR038084">
    <property type="entry name" value="PduO/GlcC-like_sf"/>
</dbReference>
<dbReference type="Pfam" id="PF00404">
    <property type="entry name" value="Dockerin_1"/>
    <property type="match status" value="1"/>
</dbReference>
<dbReference type="InterPro" id="IPR002105">
    <property type="entry name" value="Dockerin_1_rpt"/>
</dbReference>
<protein>
    <recommendedName>
        <fullName evidence="1">Dockerin domain-containing protein</fullName>
    </recommendedName>
</protein>
<organism evidence="2 3">
    <name type="scientific">Novipirellula caenicola</name>
    <dbReference type="NCBI Taxonomy" id="1536901"/>
    <lineage>
        <taxon>Bacteria</taxon>
        <taxon>Pseudomonadati</taxon>
        <taxon>Planctomycetota</taxon>
        <taxon>Planctomycetia</taxon>
        <taxon>Pirellulales</taxon>
        <taxon>Pirellulaceae</taxon>
        <taxon>Novipirellula</taxon>
    </lineage>
</organism>
<reference evidence="2 3" key="1">
    <citation type="submission" date="2024-02" db="EMBL/GenBank/DDBJ databases">
        <title>Rhodopirellula caenicola NBRC 110016.</title>
        <authorList>
            <person name="Ichikawa N."/>
            <person name="Katano-Makiyama Y."/>
            <person name="Hidaka K."/>
        </authorList>
    </citation>
    <scope>NUCLEOTIDE SEQUENCE [LARGE SCALE GENOMIC DNA]</scope>
    <source>
        <strain evidence="2 3">NBRC 110016</strain>
    </source>
</reference>
<dbReference type="PANTHER" id="PTHR34309:SF1">
    <property type="entry name" value="PROTEIN GLCG"/>
    <property type="match status" value="1"/>
</dbReference>
<evidence type="ECO:0000259" key="1">
    <source>
        <dbReference type="PROSITE" id="PS51766"/>
    </source>
</evidence>
<dbReference type="InterPro" id="IPR036439">
    <property type="entry name" value="Dockerin_dom_sf"/>
</dbReference>
<dbReference type="PANTHER" id="PTHR34309">
    <property type="entry name" value="SLR1406 PROTEIN"/>
    <property type="match status" value="1"/>
</dbReference>
<dbReference type="SUPFAM" id="SSF63446">
    <property type="entry name" value="Type I dockerin domain"/>
    <property type="match status" value="1"/>
</dbReference>
<evidence type="ECO:0000313" key="2">
    <source>
        <dbReference type="EMBL" id="GAA5508069.1"/>
    </source>
</evidence>
<accession>A0ABP9VSD6</accession>
<dbReference type="Proteomes" id="UP001416858">
    <property type="component" value="Unassembled WGS sequence"/>
</dbReference>
<feature type="domain" description="Dockerin" evidence="1">
    <location>
        <begin position="68"/>
        <end position="157"/>
    </location>
</feature>
<dbReference type="Gene3D" id="3.30.450.150">
    <property type="entry name" value="Haem-degrading domain"/>
    <property type="match status" value="3"/>
</dbReference>
<dbReference type="Gene3D" id="1.10.1330.10">
    <property type="entry name" value="Dockerin domain"/>
    <property type="match status" value="1"/>
</dbReference>
<sequence>MRGEAAFDSPSHVPSSILFAFPRFLRRVIVNRMTVSSLGRRQSKRRLLAERLESRHLMAGGDVLGLHNDQLPADVNLDGHVSTLDALVVVNYLQRFAGDNEASEQTGVAETEAVATSQSMVDVDNNGHVSALDALVVINHLNRMGIGEATALAELPTADFANIAKASQVDSDGVFQAASDEFFASLNAAESLGDQNLLEASDVQTLLQRASMATSSNDAIIAVVDRNGRILGVRVEDGVNADLMNDPEQLAFAIDGAVAKARTAAFFSSNAAPLTSRTVRFISQSTVTQREVESSPINDDPAYRGPGFVAPIGVGGHFPPEVNFTPQVDLFAIEHQSRDSQLHAGADGITQSTVETKDDQTEITIAGDDFALGSRFNADPAYVPRNADEFFQTWPESYGVATETFLDSQSRGVATLPGGIPLYKVVTNPDGSTPNVPLSESFNLVGGIGVFFPGEDGFATHEQGFQHASERGGSAQTEKERTNASKVLEAEFTALVAAAGTGLVGPSAFVRDLSEFNNALPSLPDFFLPTGRIDLVGITLEIYGPHPDQSFRQPGIDRLIQVGRSLGRGSDSGENKVVNGDGDTSLAGQSVPEGWLVAPHDSAVDTELTAERVEQIILTGVNEADRTRAAIRLDIDNNFRPGAKTRMVLAVADTNGELLGLYRMPDATVFSIDVSIAKARNTAYYADADALQAVDRIDFNGDDVFGPITQSLENPSGDTVPLGTALTNRTFRFIVEPRYPTGSNVDPSLGGGLQNDSAADLCDQKPGPCQQIAPHSILRTAGINPVTAENIVNDQPLDFDVYGSATTNSFLAFDAFNPSRNFRDPGDAVVVAGTDEVQPLANQNGVVFFPGSTPLYIGNSQTTLVGGFGVSGDGVDQDDVVTFAGQQGFDPNASIRVDQYVVGGVRLPFQKFNRNPFAS</sequence>
<keyword evidence="3" id="KW-1185">Reference proteome</keyword>
<dbReference type="SUPFAM" id="SSF143744">
    <property type="entry name" value="GlcG-like"/>
    <property type="match status" value="2"/>
</dbReference>
<dbReference type="InterPro" id="IPR052517">
    <property type="entry name" value="GlcG_carb_metab_protein"/>
</dbReference>
<dbReference type="InterPro" id="IPR016134">
    <property type="entry name" value="Dockerin_dom"/>
</dbReference>
<evidence type="ECO:0000313" key="3">
    <source>
        <dbReference type="Proteomes" id="UP001416858"/>
    </source>
</evidence>
<dbReference type="PROSITE" id="PS51766">
    <property type="entry name" value="DOCKERIN"/>
    <property type="match status" value="1"/>
</dbReference>
<comment type="caution">
    <text evidence="2">The sequence shown here is derived from an EMBL/GenBank/DDBJ whole genome shotgun (WGS) entry which is preliminary data.</text>
</comment>
<gene>
    <name evidence="2" type="ORF">Rcae01_03534</name>
</gene>
<proteinExistence type="predicted"/>
<dbReference type="EMBL" id="BAABRO010000007">
    <property type="protein sequence ID" value="GAA5508069.1"/>
    <property type="molecule type" value="Genomic_DNA"/>
</dbReference>